<proteinExistence type="predicted"/>
<organism evidence="2">
    <name type="scientific">marine sediment metagenome</name>
    <dbReference type="NCBI Taxonomy" id="412755"/>
    <lineage>
        <taxon>unclassified sequences</taxon>
        <taxon>metagenomes</taxon>
        <taxon>ecological metagenomes</taxon>
    </lineage>
</organism>
<protein>
    <submittedName>
        <fullName evidence="2">Uncharacterized protein</fullName>
    </submittedName>
</protein>
<feature type="compositionally biased region" description="Basic and acidic residues" evidence="1">
    <location>
        <begin position="88"/>
        <end position="105"/>
    </location>
</feature>
<gene>
    <name evidence="2" type="ORF">LCGC14_0426490</name>
</gene>
<dbReference type="EMBL" id="LAZR01000395">
    <property type="protein sequence ID" value="KKN70866.1"/>
    <property type="molecule type" value="Genomic_DNA"/>
</dbReference>
<name>A0A0F9VBE7_9ZZZZ</name>
<evidence type="ECO:0000313" key="2">
    <source>
        <dbReference type="EMBL" id="KKN70866.1"/>
    </source>
</evidence>
<sequence>MMEYPKHWQKRCNVCSEPCDMIDGPCCCGAWHDLKEEWVCSMIAEYGLTEINGLRMCFAVDKQLTWIGPIDAYTKLWESIKEGFLGEKQGPKHTVEENQKKRTDKNLGGVFG</sequence>
<feature type="region of interest" description="Disordered" evidence="1">
    <location>
        <begin position="88"/>
        <end position="112"/>
    </location>
</feature>
<reference evidence="2" key="1">
    <citation type="journal article" date="2015" name="Nature">
        <title>Complex archaea that bridge the gap between prokaryotes and eukaryotes.</title>
        <authorList>
            <person name="Spang A."/>
            <person name="Saw J.H."/>
            <person name="Jorgensen S.L."/>
            <person name="Zaremba-Niedzwiedzka K."/>
            <person name="Martijn J."/>
            <person name="Lind A.E."/>
            <person name="van Eijk R."/>
            <person name="Schleper C."/>
            <person name="Guy L."/>
            <person name="Ettema T.J."/>
        </authorList>
    </citation>
    <scope>NUCLEOTIDE SEQUENCE</scope>
</reference>
<accession>A0A0F9VBE7</accession>
<dbReference type="AlphaFoldDB" id="A0A0F9VBE7"/>
<evidence type="ECO:0000256" key="1">
    <source>
        <dbReference type="SAM" id="MobiDB-lite"/>
    </source>
</evidence>
<comment type="caution">
    <text evidence="2">The sequence shown here is derived from an EMBL/GenBank/DDBJ whole genome shotgun (WGS) entry which is preliminary data.</text>
</comment>